<evidence type="ECO:0000313" key="1">
    <source>
        <dbReference type="EMBL" id="JAH48674.1"/>
    </source>
</evidence>
<protein>
    <submittedName>
        <fullName evidence="1">Uncharacterized protein</fullName>
    </submittedName>
</protein>
<reference evidence="1" key="1">
    <citation type="submission" date="2014-11" db="EMBL/GenBank/DDBJ databases">
        <authorList>
            <person name="Amaro Gonzalez C."/>
        </authorList>
    </citation>
    <scope>NUCLEOTIDE SEQUENCE</scope>
</reference>
<dbReference type="EMBL" id="GBXM01059903">
    <property type="protein sequence ID" value="JAH48674.1"/>
    <property type="molecule type" value="Transcribed_RNA"/>
</dbReference>
<dbReference type="AlphaFoldDB" id="A0A0E9T4X9"/>
<accession>A0A0E9T4X9</accession>
<name>A0A0E9T4X9_ANGAN</name>
<organism evidence="1">
    <name type="scientific">Anguilla anguilla</name>
    <name type="common">European freshwater eel</name>
    <name type="synonym">Muraena anguilla</name>
    <dbReference type="NCBI Taxonomy" id="7936"/>
    <lineage>
        <taxon>Eukaryota</taxon>
        <taxon>Metazoa</taxon>
        <taxon>Chordata</taxon>
        <taxon>Craniata</taxon>
        <taxon>Vertebrata</taxon>
        <taxon>Euteleostomi</taxon>
        <taxon>Actinopterygii</taxon>
        <taxon>Neopterygii</taxon>
        <taxon>Teleostei</taxon>
        <taxon>Anguilliformes</taxon>
        <taxon>Anguillidae</taxon>
        <taxon>Anguilla</taxon>
    </lineage>
</organism>
<reference evidence="1" key="2">
    <citation type="journal article" date="2015" name="Fish Shellfish Immunol.">
        <title>Early steps in the European eel (Anguilla anguilla)-Vibrio vulnificus interaction in the gills: Role of the RtxA13 toxin.</title>
        <authorList>
            <person name="Callol A."/>
            <person name="Pajuelo D."/>
            <person name="Ebbesson L."/>
            <person name="Teles M."/>
            <person name="MacKenzie S."/>
            <person name="Amaro C."/>
        </authorList>
    </citation>
    <scope>NUCLEOTIDE SEQUENCE</scope>
</reference>
<proteinExistence type="predicted"/>
<sequence>MPCCQHTGKRETDVSNQLLTQFSSLAH</sequence>